<accession>A0AAV5TUM8</accession>
<dbReference type="EMBL" id="BTSX01000005">
    <property type="protein sequence ID" value="GMS98210.1"/>
    <property type="molecule type" value="Genomic_DNA"/>
</dbReference>
<feature type="transmembrane region" description="Helical" evidence="2">
    <location>
        <begin position="204"/>
        <end position="226"/>
    </location>
</feature>
<reference evidence="3" key="1">
    <citation type="submission" date="2023-10" db="EMBL/GenBank/DDBJ databases">
        <title>Genome assembly of Pristionchus species.</title>
        <authorList>
            <person name="Yoshida K."/>
            <person name="Sommer R.J."/>
        </authorList>
    </citation>
    <scope>NUCLEOTIDE SEQUENCE</scope>
    <source>
        <strain evidence="3">RS0144</strain>
    </source>
</reference>
<dbReference type="PANTHER" id="PTHR31552:SF8">
    <property type="entry name" value="SERPENTINE RECEPTOR CLASS GAMMA"/>
    <property type="match status" value="1"/>
</dbReference>
<feature type="non-terminal residue" evidence="3">
    <location>
        <position position="1"/>
    </location>
</feature>
<evidence type="ECO:0000256" key="2">
    <source>
        <dbReference type="SAM" id="Phobius"/>
    </source>
</evidence>
<keyword evidence="2" id="KW-1133">Transmembrane helix</keyword>
<comment type="caution">
    <text evidence="3">The sequence shown here is derived from an EMBL/GenBank/DDBJ whole genome shotgun (WGS) entry which is preliminary data.</text>
</comment>
<keyword evidence="4" id="KW-1185">Reference proteome</keyword>
<feature type="transmembrane region" description="Helical" evidence="2">
    <location>
        <begin position="127"/>
        <end position="147"/>
    </location>
</feature>
<evidence type="ECO:0000313" key="3">
    <source>
        <dbReference type="EMBL" id="GMS98210.1"/>
    </source>
</evidence>
<keyword evidence="2" id="KW-0472">Membrane</keyword>
<feature type="transmembrane region" description="Helical" evidence="2">
    <location>
        <begin position="26"/>
        <end position="47"/>
    </location>
</feature>
<organism evidence="3 4">
    <name type="scientific">Pristionchus entomophagus</name>
    <dbReference type="NCBI Taxonomy" id="358040"/>
    <lineage>
        <taxon>Eukaryota</taxon>
        <taxon>Metazoa</taxon>
        <taxon>Ecdysozoa</taxon>
        <taxon>Nematoda</taxon>
        <taxon>Chromadorea</taxon>
        <taxon>Rhabditida</taxon>
        <taxon>Rhabditina</taxon>
        <taxon>Diplogasteromorpha</taxon>
        <taxon>Diplogasteroidea</taxon>
        <taxon>Neodiplogasteridae</taxon>
        <taxon>Pristionchus</taxon>
    </lineage>
</organism>
<sequence length="273" mass="31689">NLLTYANTWFALRLINEQFMNFYYHFANWTTVLPPIHGFLIGFCYFAQNLNSALLTLDRFIAVVLLDWQEKWRKFWWLFAAVLYILTLHLYIFSTGLFDRKNHNLFIYNSTSDSFSFAIRSTKIHRLLLAEVIFGLVFIFFCLWLNTITFLRLRELKKHAVVKNDRSFFLISLVIFIGQSTNVIIVLLYFVFAYISPNPAVVSILIKAMLYTSDVFSLGPGLYCLVIPGPINRRAKEMRGAGRETLSSVSTTSTDEKGCARAYTTADRMRENE</sequence>
<name>A0AAV5TUM8_9BILA</name>
<feature type="transmembrane region" description="Helical" evidence="2">
    <location>
        <begin position="168"/>
        <end position="192"/>
    </location>
</feature>
<proteinExistence type="predicted"/>
<evidence type="ECO:0000256" key="1">
    <source>
        <dbReference type="SAM" id="MobiDB-lite"/>
    </source>
</evidence>
<dbReference type="Gene3D" id="1.20.1070.10">
    <property type="entry name" value="Rhodopsin 7-helix transmembrane proteins"/>
    <property type="match status" value="1"/>
</dbReference>
<evidence type="ECO:0000313" key="4">
    <source>
        <dbReference type="Proteomes" id="UP001432027"/>
    </source>
</evidence>
<evidence type="ECO:0008006" key="5">
    <source>
        <dbReference type="Google" id="ProtNLM"/>
    </source>
</evidence>
<feature type="transmembrane region" description="Helical" evidence="2">
    <location>
        <begin position="75"/>
        <end position="93"/>
    </location>
</feature>
<dbReference type="Proteomes" id="UP001432027">
    <property type="component" value="Unassembled WGS sequence"/>
</dbReference>
<dbReference type="PANTHER" id="PTHR31552">
    <property type="entry name" value="SERPENTINE RECEPTOR CLASS GAMMA"/>
    <property type="match status" value="1"/>
</dbReference>
<keyword evidence="2" id="KW-0812">Transmembrane</keyword>
<protein>
    <recommendedName>
        <fullName evidence="5">Serpentine receptor class gamma</fullName>
    </recommendedName>
</protein>
<dbReference type="AlphaFoldDB" id="A0AAV5TUM8"/>
<gene>
    <name evidence="3" type="ORF">PENTCL1PPCAC_20385</name>
</gene>
<feature type="region of interest" description="Disordered" evidence="1">
    <location>
        <begin position="242"/>
        <end position="273"/>
    </location>
</feature>